<dbReference type="Gene3D" id="1.10.3210.10">
    <property type="entry name" value="Hypothetical protein af1432"/>
    <property type="match status" value="1"/>
</dbReference>
<dbReference type="CDD" id="cd00077">
    <property type="entry name" value="HDc"/>
    <property type="match status" value="1"/>
</dbReference>
<comment type="caution">
    <text evidence="4">The sequence shown here is derived from an EMBL/GenBank/DDBJ whole genome shotgun (WGS) entry which is preliminary data.</text>
</comment>
<dbReference type="PROSITE" id="PS51832">
    <property type="entry name" value="HD_GYP"/>
    <property type="match status" value="1"/>
</dbReference>
<dbReference type="InterPro" id="IPR000160">
    <property type="entry name" value="GGDEF_dom"/>
</dbReference>
<dbReference type="PANTHER" id="PTHR43155:SF2">
    <property type="entry name" value="CYCLIC DI-GMP PHOSPHODIESTERASE PA4108"/>
    <property type="match status" value="1"/>
</dbReference>
<dbReference type="CDD" id="cd01949">
    <property type="entry name" value="GGDEF"/>
    <property type="match status" value="1"/>
</dbReference>
<feature type="domain" description="HD-GYP" evidence="3">
    <location>
        <begin position="364"/>
        <end position="554"/>
    </location>
</feature>
<dbReference type="eggNOG" id="COG3437">
    <property type="taxonomic scope" value="Bacteria"/>
</dbReference>
<evidence type="ECO:0000313" key="5">
    <source>
        <dbReference type="Proteomes" id="UP000006443"/>
    </source>
</evidence>
<feature type="transmembrane region" description="Helical" evidence="1">
    <location>
        <begin position="92"/>
        <end position="110"/>
    </location>
</feature>
<organism evidence="4 5">
    <name type="scientific">Dethiobacter alkaliphilus AHT 1</name>
    <dbReference type="NCBI Taxonomy" id="555088"/>
    <lineage>
        <taxon>Bacteria</taxon>
        <taxon>Bacillati</taxon>
        <taxon>Bacillota</taxon>
        <taxon>Dethiobacteria</taxon>
        <taxon>Dethiobacterales</taxon>
        <taxon>Dethiobacteraceae</taxon>
        <taxon>Dethiobacter</taxon>
    </lineage>
</organism>
<evidence type="ECO:0000256" key="1">
    <source>
        <dbReference type="SAM" id="Phobius"/>
    </source>
</evidence>
<keyword evidence="1" id="KW-1133">Transmembrane helix</keyword>
<dbReference type="RefSeq" id="WP_008518273.1">
    <property type="nucleotide sequence ID" value="NZ_ACJM01000016.1"/>
</dbReference>
<dbReference type="GO" id="GO:0016787">
    <property type="term" value="F:hydrolase activity"/>
    <property type="evidence" value="ECO:0007669"/>
    <property type="project" value="UniProtKB-KW"/>
</dbReference>
<dbReference type="Pfam" id="PF13487">
    <property type="entry name" value="HD_5"/>
    <property type="match status" value="1"/>
</dbReference>
<feature type="domain" description="GGDEF" evidence="2">
    <location>
        <begin position="243"/>
        <end position="373"/>
    </location>
</feature>
<dbReference type="EMBL" id="ACJM01000016">
    <property type="protein sequence ID" value="EEG76542.1"/>
    <property type="molecule type" value="Genomic_DNA"/>
</dbReference>
<keyword evidence="4" id="KW-0378">Hydrolase</keyword>
<keyword evidence="1" id="KW-0472">Membrane</keyword>
<dbReference type="PROSITE" id="PS50887">
    <property type="entry name" value="GGDEF"/>
    <property type="match status" value="1"/>
</dbReference>
<dbReference type="STRING" id="555088.DealDRAFT_2654"/>
<dbReference type="SUPFAM" id="SSF109604">
    <property type="entry name" value="HD-domain/PDEase-like"/>
    <property type="match status" value="1"/>
</dbReference>
<dbReference type="PANTHER" id="PTHR43155">
    <property type="entry name" value="CYCLIC DI-GMP PHOSPHODIESTERASE PA4108-RELATED"/>
    <property type="match status" value="1"/>
</dbReference>
<proteinExistence type="predicted"/>
<feature type="transmembrane region" description="Helical" evidence="1">
    <location>
        <begin position="6"/>
        <end position="28"/>
    </location>
</feature>
<dbReference type="Gene3D" id="3.30.70.270">
    <property type="match status" value="1"/>
</dbReference>
<dbReference type="AlphaFoldDB" id="C0GJJ5"/>
<dbReference type="InterPro" id="IPR029787">
    <property type="entry name" value="Nucleotide_cyclase"/>
</dbReference>
<reference evidence="4 5" key="1">
    <citation type="submission" date="2009-02" db="EMBL/GenBank/DDBJ databases">
        <title>Sequencing of the draft genome and assembly of Dethiobacter alkaliphilus AHT 1.</title>
        <authorList>
            <consortium name="US DOE Joint Genome Institute (JGI-PGF)"/>
            <person name="Lucas S."/>
            <person name="Copeland A."/>
            <person name="Lapidus A."/>
            <person name="Glavina del Rio T."/>
            <person name="Dalin E."/>
            <person name="Tice H."/>
            <person name="Bruce D."/>
            <person name="Goodwin L."/>
            <person name="Pitluck S."/>
            <person name="Larimer F."/>
            <person name="Land M.L."/>
            <person name="Hauser L."/>
            <person name="Muyzer G."/>
        </authorList>
    </citation>
    <scope>NUCLEOTIDE SEQUENCE [LARGE SCALE GENOMIC DNA]</scope>
    <source>
        <strain evidence="4 5">AHT 1</strain>
    </source>
</reference>
<feature type="transmembrane region" description="Helical" evidence="1">
    <location>
        <begin position="178"/>
        <end position="198"/>
    </location>
</feature>
<feature type="transmembrane region" description="Helical" evidence="1">
    <location>
        <begin position="146"/>
        <end position="166"/>
    </location>
</feature>
<feature type="transmembrane region" description="Helical" evidence="1">
    <location>
        <begin position="60"/>
        <end position="80"/>
    </location>
</feature>
<dbReference type="Proteomes" id="UP000006443">
    <property type="component" value="Unassembled WGS sequence"/>
</dbReference>
<keyword evidence="5" id="KW-1185">Reference proteome</keyword>
<evidence type="ECO:0000313" key="4">
    <source>
        <dbReference type="EMBL" id="EEG76542.1"/>
    </source>
</evidence>
<feature type="transmembrane region" description="Helical" evidence="1">
    <location>
        <begin position="116"/>
        <end position="137"/>
    </location>
</feature>
<dbReference type="SMART" id="SM00267">
    <property type="entry name" value="GGDEF"/>
    <property type="match status" value="1"/>
</dbReference>
<evidence type="ECO:0000259" key="2">
    <source>
        <dbReference type="PROSITE" id="PS50887"/>
    </source>
</evidence>
<keyword evidence="1" id="KW-0812">Transmembrane</keyword>
<name>C0GJJ5_DETAL</name>
<dbReference type="Pfam" id="PF00990">
    <property type="entry name" value="GGDEF"/>
    <property type="match status" value="1"/>
</dbReference>
<dbReference type="InterPro" id="IPR003607">
    <property type="entry name" value="HD/PDEase_dom"/>
</dbReference>
<dbReference type="NCBIfam" id="TIGR00254">
    <property type="entry name" value="GGDEF"/>
    <property type="match status" value="1"/>
</dbReference>
<dbReference type="SUPFAM" id="SSF55073">
    <property type="entry name" value="Nucleotide cyclase"/>
    <property type="match status" value="1"/>
</dbReference>
<dbReference type="InterPro" id="IPR043128">
    <property type="entry name" value="Rev_trsase/Diguanyl_cyclase"/>
</dbReference>
<protein>
    <submittedName>
        <fullName evidence="4">Diguanylate cyclase and metal dependent phosphohydrolase</fullName>
    </submittedName>
</protein>
<sequence>MLDQSSIIMTSFAVSVVLFFLYSCLYGIERKRYMLSWSLGWLLLVVSYGARLAMFSYQETPLLLTVNYLSTLGSAVLIYIGVNDFLERSVKWWAYFLGGNVLLFAGVQIFALPSWIYLLSAAIFVGLLYWGAGVAFIRTKKFLGPIGYLVGIAFILWGLGIFFYPVVEVSFPASVSVFHVFVGSIGLAAALSLITGYFQKIRTDLLEGQRKIDYLTKYDKLTGLYNRSYFEEILQFMNCKENLPISLVVGDLDGLKLSNDIFGHHKGDELLVEAATLLRKFFRKEDIIARWGGDEFVILLPKTEYQVAWQVVERVKECFGQITFEDIPVNISLGVATKGVVSEDMHSVFKRAEEEMYNNKLQENKNFRSRLIKFIVQELQKRGYQTTEHTKRLKKTAGDIGESLGLTKMQLSELSLVAELCDIGKIAVPDEIINKQGPLSPDEWAVVQGHCEAGYHIVRSCVDLSHIADAILYHHEWWNGKGYPLGLKGREIPLYSRIIAVAVAYDAMLEDRPYRQALGKCAALQELQRCSGTVFDPDIVSVFVEARDSDALCG</sequence>
<gene>
    <name evidence="4" type="ORF">DealDRAFT_2654</name>
</gene>
<dbReference type="InterPro" id="IPR037522">
    <property type="entry name" value="HD_GYP_dom"/>
</dbReference>
<feature type="transmembrane region" description="Helical" evidence="1">
    <location>
        <begin position="35"/>
        <end position="54"/>
    </location>
</feature>
<evidence type="ECO:0000259" key="3">
    <source>
        <dbReference type="PROSITE" id="PS51832"/>
    </source>
</evidence>
<accession>C0GJJ5</accession>